<accession>A0A089LKU8</accession>
<evidence type="ECO:0000313" key="2">
    <source>
        <dbReference type="Proteomes" id="UP000029507"/>
    </source>
</evidence>
<gene>
    <name evidence="1" type="ORF">PSTEL_02570</name>
</gene>
<name>A0A089LKU8_9BACL</name>
<dbReference type="HOGENOM" id="CLU_2899984_0_0_9"/>
<proteinExistence type="predicted"/>
<dbReference type="Proteomes" id="UP000029507">
    <property type="component" value="Chromosome"/>
</dbReference>
<keyword evidence="2" id="KW-1185">Reference proteome</keyword>
<dbReference type="EMBL" id="CP009286">
    <property type="protein sequence ID" value="AIQ62171.1"/>
    <property type="molecule type" value="Genomic_DNA"/>
</dbReference>
<reference evidence="1 2" key="1">
    <citation type="submission" date="2014-08" db="EMBL/GenBank/DDBJ databases">
        <title>Comparative genomics of the Paenibacillus odorifer group.</title>
        <authorList>
            <person name="den Bakker H.C."/>
            <person name="Tsai Y.-C."/>
            <person name="Martin N."/>
            <person name="Korlach J."/>
            <person name="Wiedmann M."/>
        </authorList>
    </citation>
    <scope>NUCLEOTIDE SEQUENCE [LARGE SCALE GENOMIC DNA]</scope>
    <source>
        <strain evidence="1 2">DSM 14472</strain>
    </source>
</reference>
<protein>
    <submittedName>
        <fullName evidence="1">Uncharacterized protein</fullName>
    </submittedName>
</protein>
<organism evidence="1 2">
    <name type="scientific">Paenibacillus stellifer</name>
    <dbReference type="NCBI Taxonomy" id="169760"/>
    <lineage>
        <taxon>Bacteria</taxon>
        <taxon>Bacillati</taxon>
        <taxon>Bacillota</taxon>
        <taxon>Bacilli</taxon>
        <taxon>Bacillales</taxon>
        <taxon>Paenibacillaceae</taxon>
        <taxon>Paenibacillus</taxon>
    </lineage>
</organism>
<evidence type="ECO:0000313" key="1">
    <source>
        <dbReference type="EMBL" id="AIQ62171.1"/>
    </source>
</evidence>
<dbReference type="KEGG" id="pste:PSTEL_02570"/>
<dbReference type="AlphaFoldDB" id="A0A089LKU8"/>
<sequence>MQWPFRLLILAQSSVDRDTKCRFLGEKNRPLELADLWLLRSIATMEEEPREADIRVKSRQGK</sequence>